<sequence>MTTIFLIGYMGCGKTTLGAALAAELGVPFVDLDDYIEERCEAPISLIFKQRGERGFREIERRALVEVAASATGSVVACGGGTPTWPGNMELMNGAGLTIWLTTSPERIAARLALPEQKAKRPLIAAMQDSEILRYVKENQARREPCYSQAQLRFDSTRIETARETVATARELATLLRTVL</sequence>
<dbReference type="UniPathway" id="UPA00053">
    <property type="reaction ID" value="UER00088"/>
</dbReference>
<comment type="catalytic activity">
    <reaction evidence="7">
        <text>shikimate + ATP = 3-phosphoshikimate + ADP + H(+)</text>
        <dbReference type="Rhea" id="RHEA:13121"/>
        <dbReference type="ChEBI" id="CHEBI:15378"/>
        <dbReference type="ChEBI" id="CHEBI:30616"/>
        <dbReference type="ChEBI" id="CHEBI:36208"/>
        <dbReference type="ChEBI" id="CHEBI:145989"/>
        <dbReference type="ChEBI" id="CHEBI:456216"/>
        <dbReference type="EC" id="2.7.1.71"/>
    </reaction>
</comment>
<dbReference type="GO" id="GO:0009423">
    <property type="term" value="P:chorismate biosynthetic process"/>
    <property type="evidence" value="ECO:0007669"/>
    <property type="project" value="UniProtKB-UniRule"/>
</dbReference>
<dbReference type="Gene3D" id="3.40.50.300">
    <property type="entry name" value="P-loop containing nucleotide triphosphate hydrolases"/>
    <property type="match status" value="1"/>
</dbReference>
<comment type="caution">
    <text evidence="8">The sequence shown here is derived from an EMBL/GenBank/DDBJ whole genome shotgun (WGS) entry which is preliminary data.</text>
</comment>
<dbReference type="RefSeq" id="WP_154327531.1">
    <property type="nucleotide sequence ID" value="NZ_CP045696.1"/>
</dbReference>
<dbReference type="PANTHER" id="PTHR21087:SF16">
    <property type="entry name" value="SHIKIMATE KINASE 1, CHLOROPLASTIC"/>
    <property type="match status" value="1"/>
</dbReference>
<comment type="subunit">
    <text evidence="7">Monomer.</text>
</comment>
<feature type="binding site" evidence="7">
    <location>
        <position position="33"/>
    </location>
    <ligand>
        <name>substrate</name>
    </ligand>
</feature>
<comment type="cofactor">
    <cofactor evidence="7">
        <name>Mg(2+)</name>
        <dbReference type="ChEBI" id="CHEBI:18420"/>
    </cofactor>
    <text evidence="7">Binds 1 Mg(2+) ion per subunit.</text>
</comment>
<comment type="similarity">
    <text evidence="7">Belongs to the shikimate kinase family.</text>
</comment>
<dbReference type="EMBL" id="VULT01000005">
    <property type="protein sequence ID" value="MSS17067.1"/>
    <property type="molecule type" value="Genomic_DNA"/>
</dbReference>
<keyword evidence="3 7" id="KW-0547">Nucleotide-binding</keyword>
<feature type="binding site" evidence="7">
    <location>
        <position position="143"/>
    </location>
    <ligand>
        <name>substrate</name>
    </ligand>
</feature>
<dbReference type="InterPro" id="IPR031322">
    <property type="entry name" value="Shikimate/glucono_kinase"/>
</dbReference>
<evidence type="ECO:0000256" key="1">
    <source>
        <dbReference type="ARBA" id="ARBA00022605"/>
    </source>
</evidence>
<evidence type="ECO:0000256" key="3">
    <source>
        <dbReference type="ARBA" id="ARBA00022741"/>
    </source>
</evidence>
<keyword evidence="7" id="KW-0479">Metal-binding</keyword>
<organism evidence="8 9">
    <name type="scientific">Sodaliphilus pleomorphus</name>
    <dbReference type="NCBI Taxonomy" id="2606626"/>
    <lineage>
        <taxon>Bacteria</taxon>
        <taxon>Pseudomonadati</taxon>
        <taxon>Bacteroidota</taxon>
        <taxon>Bacteroidia</taxon>
        <taxon>Bacteroidales</taxon>
        <taxon>Muribaculaceae</taxon>
        <taxon>Sodaliphilus</taxon>
    </lineage>
</organism>
<dbReference type="GO" id="GO:0005524">
    <property type="term" value="F:ATP binding"/>
    <property type="evidence" value="ECO:0007669"/>
    <property type="project" value="UniProtKB-UniRule"/>
</dbReference>
<evidence type="ECO:0000256" key="5">
    <source>
        <dbReference type="ARBA" id="ARBA00022840"/>
    </source>
</evidence>
<dbReference type="GO" id="GO:0005829">
    <property type="term" value="C:cytosol"/>
    <property type="evidence" value="ECO:0007669"/>
    <property type="project" value="TreeGrafter"/>
</dbReference>
<dbReference type="InterPro" id="IPR000623">
    <property type="entry name" value="Shikimate_kinase/TSH1"/>
</dbReference>
<evidence type="ECO:0000256" key="4">
    <source>
        <dbReference type="ARBA" id="ARBA00022777"/>
    </source>
</evidence>
<protein>
    <recommendedName>
        <fullName evidence="7">Shikimate kinase</fullName>
        <shortName evidence="7">SK</shortName>
        <ecNumber evidence="7">2.7.1.71</ecNumber>
    </recommendedName>
</protein>
<dbReference type="GO" id="GO:0000287">
    <property type="term" value="F:magnesium ion binding"/>
    <property type="evidence" value="ECO:0007669"/>
    <property type="project" value="UniProtKB-UniRule"/>
</dbReference>
<feature type="binding site" evidence="7">
    <location>
        <position position="80"/>
    </location>
    <ligand>
        <name>substrate</name>
    </ligand>
</feature>
<keyword evidence="1 7" id="KW-0028">Amino-acid biosynthesis</keyword>
<dbReference type="InterPro" id="IPR027417">
    <property type="entry name" value="P-loop_NTPase"/>
</dbReference>
<accession>A0A6L5XBQ0</accession>
<keyword evidence="7" id="KW-0460">Magnesium</keyword>
<evidence type="ECO:0000256" key="6">
    <source>
        <dbReference type="ARBA" id="ARBA00023141"/>
    </source>
</evidence>
<feature type="binding site" evidence="7">
    <location>
        <position position="57"/>
    </location>
    <ligand>
        <name>substrate</name>
    </ligand>
</feature>
<dbReference type="SUPFAM" id="SSF52540">
    <property type="entry name" value="P-loop containing nucleoside triphosphate hydrolases"/>
    <property type="match status" value="1"/>
</dbReference>
<evidence type="ECO:0000256" key="2">
    <source>
        <dbReference type="ARBA" id="ARBA00022679"/>
    </source>
</evidence>
<dbReference type="PANTHER" id="PTHR21087">
    <property type="entry name" value="SHIKIMATE KINASE"/>
    <property type="match status" value="1"/>
</dbReference>
<dbReference type="PRINTS" id="PR01100">
    <property type="entry name" value="SHIKIMTKNASE"/>
</dbReference>
<name>A0A6L5XBQ0_9BACT</name>
<reference evidence="8 9" key="1">
    <citation type="submission" date="2019-08" db="EMBL/GenBank/DDBJ databases">
        <title>In-depth cultivation of the pig gut microbiome towards novel bacterial diversity and tailored functional studies.</title>
        <authorList>
            <person name="Wylensek D."/>
            <person name="Hitch T.C.A."/>
            <person name="Clavel T."/>
        </authorList>
    </citation>
    <scope>NUCLEOTIDE SEQUENCE [LARGE SCALE GENOMIC DNA]</scope>
    <source>
        <strain evidence="8 9">Oil-RF-744-WCA-WT-10</strain>
    </source>
</reference>
<evidence type="ECO:0000313" key="8">
    <source>
        <dbReference type="EMBL" id="MSS17067.1"/>
    </source>
</evidence>
<feature type="binding site" evidence="7">
    <location>
        <begin position="11"/>
        <end position="16"/>
    </location>
    <ligand>
        <name>ATP</name>
        <dbReference type="ChEBI" id="CHEBI:30616"/>
    </ligand>
</feature>
<dbReference type="AlphaFoldDB" id="A0A6L5XBQ0"/>
<keyword evidence="6 7" id="KW-0057">Aromatic amino acid biosynthesis</keyword>
<comment type="pathway">
    <text evidence="7">Metabolic intermediate biosynthesis; chorismate biosynthesis; chorismate from D-erythrose 4-phosphate and phosphoenolpyruvate: step 5/7.</text>
</comment>
<dbReference type="GO" id="GO:0009073">
    <property type="term" value="P:aromatic amino acid family biosynthetic process"/>
    <property type="evidence" value="ECO:0007669"/>
    <property type="project" value="UniProtKB-KW"/>
</dbReference>
<gene>
    <name evidence="7" type="primary">aroK</name>
    <name evidence="8" type="ORF">FYJ29_04715</name>
</gene>
<dbReference type="HAMAP" id="MF_00109">
    <property type="entry name" value="Shikimate_kinase"/>
    <property type="match status" value="1"/>
</dbReference>
<comment type="subcellular location">
    <subcellularLocation>
        <location evidence="7">Cytoplasm</location>
    </subcellularLocation>
</comment>
<evidence type="ECO:0000256" key="7">
    <source>
        <dbReference type="HAMAP-Rule" id="MF_00109"/>
    </source>
</evidence>
<comment type="function">
    <text evidence="7">Catalyzes the specific phosphorylation of the 3-hydroxyl group of shikimic acid using ATP as a cosubstrate.</text>
</comment>
<dbReference type="CDD" id="cd00464">
    <property type="entry name" value="SK"/>
    <property type="match status" value="1"/>
</dbReference>
<dbReference type="Proteomes" id="UP000483362">
    <property type="component" value="Unassembled WGS sequence"/>
</dbReference>
<proteinExistence type="inferred from homology"/>
<evidence type="ECO:0000313" key="9">
    <source>
        <dbReference type="Proteomes" id="UP000483362"/>
    </source>
</evidence>
<dbReference type="GO" id="GO:0008652">
    <property type="term" value="P:amino acid biosynthetic process"/>
    <property type="evidence" value="ECO:0007669"/>
    <property type="project" value="UniProtKB-KW"/>
</dbReference>
<keyword evidence="4 7" id="KW-0418">Kinase</keyword>
<feature type="binding site" evidence="7">
    <location>
        <position position="15"/>
    </location>
    <ligand>
        <name>Mg(2+)</name>
        <dbReference type="ChEBI" id="CHEBI:18420"/>
    </ligand>
</feature>
<keyword evidence="9" id="KW-1185">Reference proteome</keyword>
<keyword evidence="2 7" id="KW-0808">Transferase</keyword>
<dbReference type="GO" id="GO:0004765">
    <property type="term" value="F:shikimate kinase activity"/>
    <property type="evidence" value="ECO:0007669"/>
    <property type="project" value="UniProtKB-UniRule"/>
</dbReference>
<comment type="caution">
    <text evidence="7">Lacks conserved residue(s) required for the propagation of feature annotation.</text>
</comment>
<dbReference type="Pfam" id="PF01202">
    <property type="entry name" value="SKI"/>
    <property type="match status" value="1"/>
</dbReference>
<feature type="binding site" evidence="7">
    <location>
        <position position="121"/>
    </location>
    <ligand>
        <name>ATP</name>
        <dbReference type="ChEBI" id="CHEBI:30616"/>
    </ligand>
</feature>
<keyword evidence="7" id="KW-0963">Cytoplasm</keyword>
<dbReference type="EC" id="2.7.1.71" evidence="7"/>
<keyword evidence="5 7" id="KW-0067">ATP-binding</keyword>